<reference evidence="1" key="1">
    <citation type="submission" date="2023-07" db="EMBL/GenBank/DDBJ databases">
        <title>Sorghum-associated microbial communities from plants grown in Nebraska, USA.</title>
        <authorList>
            <person name="Schachtman D."/>
        </authorList>
    </citation>
    <scope>NUCLEOTIDE SEQUENCE</scope>
    <source>
        <strain evidence="1">BE330</strain>
    </source>
</reference>
<evidence type="ECO:0000313" key="1">
    <source>
        <dbReference type="EMBL" id="MDR6218213.1"/>
    </source>
</evidence>
<name>A0AAE3XC64_9DEIO</name>
<dbReference type="Proteomes" id="UP001185331">
    <property type="component" value="Unassembled WGS sequence"/>
</dbReference>
<evidence type="ECO:0000313" key="2">
    <source>
        <dbReference type="Proteomes" id="UP001185331"/>
    </source>
</evidence>
<dbReference type="RefSeq" id="WP_309854440.1">
    <property type="nucleotide sequence ID" value="NZ_JAVDQJ010000005.1"/>
</dbReference>
<accession>A0AAE3XC64</accession>
<gene>
    <name evidence="1" type="ORF">J2Y00_001776</name>
</gene>
<sequence length="235" mass="25563">MTSMLTPLFDLPLTCPPAPLTGTLPGQNSPEARLHRETQLKAAQDRRAQEQQAGEAAGLTWGAARVLRVGPHLIGSADIGLKGELAGDAQQNFRALARLLGRSVAVTKDYGFQLHHHPAGTLWSRFRMDLDSTYPRTGTYRLDETGTITGPYTPQWTVDPACPKCGGTTLTASGEVTGVPMVNGAVNLHAEQLHIRSLRCVDCQHTHAPLWRLDGVRPVRAARRRDEDSATEVHP</sequence>
<dbReference type="AlphaFoldDB" id="A0AAE3XC64"/>
<proteinExistence type="predicted"/>
<organism evidence="1 2">
    <name type="scientific">Deinococcus soli</name>
    <name type="common">ex Cha et al. 2016</name>
    <dbReference type="NCBI Taxonomy" id="1309411"/>
    <lineage>
        <taxon>Bacteria</taxon>
        <taxon>Thermotogati</taxon>
        <taxon>Deinococcota</taxon>
        <taxon>Deinococci</taxon>
        <taxon>Deinococcales</taxon>
        <taxon>Deinococcaceae</taxon>
        <taxon>Deinococcus</taxon>
    </lineage>
</organism>
<protein>
    <submittedName>
        <fullName evidence="1">Uncharacterized protein</fullName>
    </submittedName>
</protein>
<dbReference type="EMBL" id="JAVDQK010000004">
    <property type="protein sequence ID" value="MDR6218213.1"/>
    <property type="molecule type" value="Genomic_DNA"/>
</dbReference>
<comment type="caution">
    <text evidence="1">The sequence shown here is derived from an EMBL/GenBank/DDBJ whole genome shotgun (WGS) entry which is preliminary data.</text>
</comment>